<sequence length="186" mass="22252">MFKDIKHYLVCDTQTNLLSVQVIDWSKFVYESNPDPNDPMVILYGHDSITECIDEYNSKQEYLKQQITKIVSHGVIVATETYDEYYCCYEWDVLNLIKFEIHSNFTKGYEQLSLIYFLRPLTEKIVEGLNTLFGSNQNLFEKEEHFELSQKGWQDIFKRAIFLHNYFSKLLDNIDNTPYYDSDTWW</sequence>
<dbReference type="Proteomes" id="UP000286598">
    <property type="component" value="Unassembled WGS sequence"/>
</dbReference>
<organism evidence="1 2">
    <name type="scientific">Leyella stercorea</name>
    <dbReference type="NCBI Taxonomy" id="363265"/>
    <lineage>
        <taxon>Bacteria</taxon>
        <taxon>Pseudomonadati</taxon>
        <taxon>Bacteroidota</taxon>
        <taxon>Bacteroidia</taxon>
        <taxon>Bacteroidales</taxon>
        <taxon>Prevotellaceae</taxon>
        <taxon>Leyella</taxon>
    </lineage>
</organism>
<accession>A0A415GIS4</accession>
<keyword evidence="2" id="KW-1185">Reference proteome</keyword>
<evidence type="ECO:0000313" key="2">
    <source>
        <dbReference type="Proteomes" id="UP000286598"/>
    </source>
</evidence>
<evidence type="ECO:0000313" key="1">
    <source>
        <dbReference type="EMBL" id="RHK49121.1"/>
    </source>
</evidence>
<comment type="caution">
    <text evidence="1">The sequence shown here is derived from an EMBL/GenBank/DDBJ whole genome shotgun (WGS) entry which is preliminary data.</text>
</comment>
<protein>
    <submittedName>
        <fullName evidence="1">Uncharacterized protein</fullName>
    </submittedName>
</protein>
<dbReference type="EMBL" id="QRNO01000048">
    <property type="protein sequence ID" value="RHK49121.1"/>
    <property type="molecule type" value="Genomic_DNA"/>
</dbReference>
<name>A0A415GIS4_9BACT</name>
<reference evidence="1 2" key="1">
    <citation type="submission" date="2018-08" db="EMBL/GenBank/DDBJ databases">
        <title>A genome reference for cultivated species of the human gut microbiota.</title>
        <authorList>
            <person name="Zou Y."/>
            <person name="Xue W."/>
            <person name="Luo G."/>
        </authorList>
    </citation>
    <scope>NUCLEOTIDE SEQUENCE [LARGE SCALE GENOMIC DNA]</scope>
    <source>
        <strain evidence="1 2">AF42-9</strain>
    </source>
</reference>
<proteinExistence type="predicted"/>
<dbReference type="AlphaFoldDB" id="A0A415GIS4"/>
<gene>
    <name evidence="1" type="ORF">DW060_09395</name>
</gene>